<dbReference type="AlphaFoldDB" id="A0A5B0Q0F7"/>
<name>A0A5B0Q0F7_PUCGR</name>
<dbReference type="Proteomes" id="UP000324748">
    <property type="component" value="Unassembled WGS sequence"/>
</dbReference>
<protein>
    <submittedName>
        <fullName evidence="1">Uncharacterized protein</fullName>
    </submittedName>
</protein>
<evidence type="ECO:0000313" key="2">
    <source>
        <dbReference type="Proteomes" id="UP000324748"/>
    </source>
</evidence>
<comment type="caution">
    <text evidence="1">The sequence shown here is derived from an EMBL/GenBank/DDBJ whole genome shotgun (WGS) entry which is preliminary data.</text>
</comment>
<evidence type="ECO:0000313" key="1">
    <source>
        <dbReference type="EMBL" id="KAA1106553.1"/>
    </source>
</evidence>
<sequence>MEFIDKFISHIMESKLKPGQDYHQNFSGAEFNSKMKVLDSYFDKLYKKIVLNDNSHVKKNSNSNVKPTDR</sequence>
<organism evidence="1 2">
    <name type="scientific">Puccinia graminis f. sp. tritici</name>
    <dbReference type="NCBI Taxonomy" id="56615"/>
    <lineage>
        <taxon>Eukaryota</taxon>
        <taxon>Fungi</taxon>
        <taxon>Dikarya</taxon>
        <taxon>Basidiomycota</taxon>
        <taxon>Pucciniomycotina</taxon>
        <taxon>Pucciniomycetes</taxon>
        <taxon>Pucciniales</taxon>
        <taxon>Pucciniaceae</taxon>
        <taxon>Puccinia</taxon>
    </lineage>
</organism>
<gene>
    <name evidence="1" type="ORF">PGT21_036112</name>
</gene>
<keyword evidence="2" id="KW-1185">Reference proteome</keyword>
<proteinExistence type="predicted"/>
<reference evidence="1 2" key="1">
    <citation type="submission" date="2019-05" db="EMBL/GenBank/DDBJ databases">
        <title>Emergence of the Ug99 lineage of the wheat stem rust pathogen through somatic hybridization.</title>
        <authorList>
            <person name="Li F."/>
            <person name="Upadhyaya N.M."/>
            <person name="Sperschneider J."/>
            <person name="Matny O."/>
            <person name="Nguyen-Phuc H."/>
            <person name="Mago R."/>
            <person name="Raley C."/>
            <person name="Miller M.E."/>
            <person name="Silverstein K.A.T."/>
            <person name="Henningsen E."/>
            <person name="Hirsch C.D."/>
            <person name="Visser B."/>
            <person name="Pretorius Z.A."/>
            <person name="Steffenson B.J."/>
            <person name="Schwessinger B."/>
            <person name="Dodds P.N."/>
            <person name="Figueroa M."/>
        </authorList>
    </citation>
    <scope>NUCLEOTIDE SEQUENCE [LARGE SCALE GENOMIC DNA]</scope>
    <source>
        <strain evidence="1">21-0</strain>
    </source>
</reference>
<accession>A0A5B0Q0F7</accession>
<dbReference type="EMBL" id="VSWC01000040">
    <property type="protein sequence ID" value="KAA1106553.1"/>
    <property type="molecule type" value="Genomic_DNA"/>
</dbReference>